<dbReference type="Proteomes" id="UP000287910">
    <property type="component" value="Unassembled WGS sequence"/>
</dbReference>
<name>A0A3S0P9D5_9BACI</name>
<dbReference type="CDD" id="cd03811">
    <property type="entry name" value="GT4_GT28_WabH-like"/>
    <property type="match status" value="1"/>
</dbReference>
<protein>
    <submittedName>
        <fullName evidence="3">Glycosyltransferase</fullName>
    </submittedName>
</protein>
<gene>
    <name evidence="3" type="ORF">EK386_05460</name>
</gene>
<feature type="transmembrane region" description="Helical" evidence="1">
    <location>
        <begin position="77"/>
        <end position="98"/>
    </location>
</feature>
<dbReference type="InterPro" id="IPR001296">
    <property type="entry name" value="Glyco_trans_1"/>
</dbReference>
<evidence type="ECO:0000313" key="3">
    <source>
        <dbReference type="EMBL" id="RUL55175.1"/>
    </source>
</evidence>
<keyword evidence="3" id="KW-0808">Transferase</keyword>
<dbReference type="PANTHER" id="PTHR12526">
    <property type="entry name" value="GLYCOSYLTRANSFERASE"/>
    <property type="match status" value="1"/>
</dbReference>
<dbReference type="AlphaFoldDB" id="A0A3S0P9D5"/>
<dbReference type="Gene3D" id="3.40.50.2000">
    <property type="entry name" value="Glycogen Phosphorylase B"/>
    <property type="match status" value="2"/>
</dbReference>
<dbReference type="Pfam" id="PF00534">
    <property type="entry name" value="Glycos_transf_1"/>
    <property type="match status" value="1"/>
</dbReference>
<dbReference type="GO" id="GO:0016757">
    <property type="term" value="F:glycosyltransferase activity"/>
    <property type="evidence" value="ECO:0007669"/>
    <property type="project" value="InterPro"/>
</dbReference>
<evidence type="ECO:0000256" key="1">
    <source>
        <dbReference type="SAM" id="Phobius"/>
    </source>
</evidence>
<dbReference type="SUPFAM" id="SSF53756">
    <property type="entry name" value="UDP-Glycosyltransferase/glycogen phosphorylase"/>
    <property type="match status" value="1"/>
</dbReference>
<dbReference type="PANTHER" id="PTHR12526:SF630">
    <property type="entry name" value="GLYCOSYLTRANSFERASE"/>
    <property type="match status" value="1"/>
</dbReference>
<accession>A0A3S0P9D5</accession>
<proteinExistence type="predicted"/>
<keyword evidence="1" id="KW-0472">Membrane</keyword>
<dbReference type="RefSeq" id="WP_126658024.1">
    <property type="nucleotide sequence ID" value="NZ_RYYR01000005.1"/>
</dbReference>
<sequence length="391" mass="45869">MLISSYSLHLGGVESSLIALLNQLASNEEIKIDLLLEKNEGDLLKEVPESVNVLETPEILKIFRIDKADVPLVLFKLLYNFKIIVVFWYLYYVFIGTVRRNMEKSRQRFWVKCNKYFNYTNEYEFVISFHYTVTSYFVVDKIESKNKFVWIHGDYRNMDRDKEIDRFYLNKFDKIVTVSQECVNGLRSVFPEYSIKIIEIPNLLPKRKIMELSKEPFEVGKIDGKFNIVSVSRIDKYKGYDIAIPAVSKLLNENLINKWYIVGDGNYKRKLKVLIKKFGLTNYVELTGKLDNPYKVIDTCDIFLHPSRFEGKSVAVEEAKLLKKPIVITNYSTVNDQILHNHNGYIVEMDSESIYRGLKEVMINQPLKHTLLKNLEIEYLEEIDVLSELFK</sequence>
<keyword evidence="1" id="KW-1133">Transmembrane helix</keyword>
<keyword evidence="1" id="KW-0812">Transmembrane</keyword>
<evidence type="ECO:0000259" key="2">
    <source>
        <dbReference type="Pfam" id="PF00534"/>
    </source>
</evidence>
<feature type="domain" description="Glycosyl transferase family 1" evidence="2">
    <location>
        <begin position="215"/>
        <end position="373"/>
    </location>
</feature>
<reference evidence="3 4" key="1">
    <citation type="submission" date="2018-12" db="EMBL/GenBank/DDBJ databases">
        <title>Lysinibacillus antri sp. nov., isolated from a cave soil.</title>
        <authorList>
            <person name="Narsing Rao M.P."/>
            <person name="Zhang H."/>
            <person name="Dong Z.-Y."/>
            <person name="Niu X.-K."/>
            <person name="Zhang K."/>
            <person name="Fang B.-Z."/>
            <person name="Kang Y.-Q."/>
            <person name="Xiao M."/>
            <person name="Li W.-J."/>
        </authorList>
    </citation>
    <scope>NUCLEOTIDE SEQUENCE [LARGE SCALE GENOMIC DNA]</scope>
    <source>
        <strain evidence="3 4">SYSU K30002</strain>
    </source>
</reference>
<evidence type="ECO:0000313" key="4">
    <source>
        <dbReference type="Proteomes" id="UP000287910"/>
    </source>
</evidence>
<comment type="caution">
    <text evidence="3">The sequence shown here is derived from an EMBL/GenBank/DDBJ whole genome shotgun (WGS) entry which is preliminary data.</text>
</comment>
<keyword evidence="4" id="KW-1185">Reference proteome</keyword>
<organism evidence="3 4">
    <name type="scientific">Lysinibacillus antri</name>
    <dbReference type="NCBI Taxonomy" id="2498145"/>
    <lineage>
        <taxon>Bacteria</taxon>
        <taxon>Bacillati</taxon>
        <taxon>Bacillota</taxon>
        <taxon>Bacilli</taxon>
        <taxon>Bacillales</taxon>
        <taxon>Bacillaceae</taxon>
        <taxon>Lysinibacillus</taxon>
    </lineage>
</organism>
<dbReference type="EMBL" id="RYYR01000005">
    <property type="protein sequence ID" value="RUL55175.1"/>
    <property type="molecule type" value="Genomic_DNA"/>
</dbReference>